<keyword evidence="8" id="KW-1185">Reference proteome</keyword>
<feature type="domain" description="Small nuclear ribonucleoprotein Prp3 C-terminal" evidence="5">
    <location>
        <begin position="414"/>
        <end position="537"/>
    </location>
</feature>
<accession>A0A3R7GNA4</accession>
<comment type="subcellular location">
    <subcellularLocation>
        <location evidence="1">Nucleus</location>
    </subcellularLocation>
</comment>
<dbReference type="OrthoDB" id="10264544at2759"/>
<evidence type="ECO:0000259" key="6">
    <source>
        <dbReference type="Pfam" id="PF08572"/>
    </source>
</evidence>
<evidence type="ECO:0000256" key="4">
    <source>
        <dbReference type="ARBA" id="ARBA00023242"/>
    </source>
</evidence>
<organism evidence="7 8">
    <name type="scientific">Clonorchis sinensis</name>
    <name type="common">Chinese liver fluke</name>
    <dbReference type="NCBI Taxonomy" id="79923"/>
    <lineage>
        <taxon>Eukaryota</taxon>
        <taxon>Metazoa</taxon>
        <taxon>Spiralia</taxon>
        <taxon>Lophotrochozoa</taxon>
        <taxon>Platyhelminthes</taxon>
        <taxon>Trematoda</taxon>
        <taxon>Digenea</taxon>
        <taxon>Opisthorchiida</taxon>
        <taxon>Opisthorchiata</taxon>
        <taxon>Opisthorchiidae</taxon>
        <taxon>Clonorchis</taxon>
    </lineage>
</organism>
<evidence type="ECO:0000259" key="5">
    <source>
        <dbReference type="Pfam" id="PF06544"/>
    </source>
</evidence>
<dbReference type="InterPro" id="IPR013881">
    <property type="entry name" value="Pre-mRNA_splic_Prp3_dom"/>
</dbReference>
<dbReference type="FunCoup" id="A0A3R7GNA4">
    <property type="interactions" value="1494"/>
</dbReference>
<feature type="domain" description="Pre-mRNA-splicing factor 3" evidence="6">
    <location>
        <begin position="169"/>
        <end position="391"/>
    </location>
</feature>
<evidence type="ECO:0000256" key="3">
    <source>
        <dbReference type="ARBA" id="ARBA00023187"/>
    </source>
</evidence>
<dbReference type="InterPro" id="IPR027104">
    <property type="entry name" value="Prp3"/>
</dbReference>
<name>A0A3R7GNA4_CLOSI</name>
<reference evidence="7 8" key="2">
    <citation type="journal article" date="2021" name="Genomics">
        <title>High-quality reference genome for Clonorchis sinensis.</title>
        <authorList>
            <person name="Young N.D."/>
            <person name="Stroehlein A.J."/>
            <person name="Kinkar L."/>
            <person name="Wang T."/>
            <person name="Sohn W.M."/>
            <person name="Chang B.C.H."/>
            <person name="Kaur P."/>
            <person name="Weisz D."/>
            <person name="Dudchenko O."/>
            <person name="Aiden E.L."/>
            <person name="Korhonen P.K."/>
            <person name="Gasser R.B."/>
        </authorList>
    </citation>
    <scope>NUCLEOTIDE SEQUENCE [LARGE SCALE GENOMIC DNA]</scope>
    <source>
        <strain evidence="7">Cs-k2</strain>
    </source>
</reference>
<dbReference type="PANTHER" id="PTHR14212">
    <property type="entry name" value="U4/U6-ASSOCIATED RNA SPLICING FACTOR-RELATED"/>
    <property type="match status" value="1"/>
</dbReference>
<keyword evidence="3" id="KW-0508">mRNA splicing</keyword>
<keyword evidence="4" id="KW-0539">Nucleus</keyword>
<evidence type="ECO:0000256" key="1">
    <source>
        <dbReference type="ARBA" id="ARBA00004123"/>
    </source>
</evidence>
<keyword evidence="7" id="KW-0687">Ribonucleoprotein</keyword>
<keyword evidence="2" id="KW-0507">mRNA processing</keyword>
<comment type="caution">
    <text evidence="7">The sequence shown here is derived from an EMBL/GenBank/DDBJ whole genome shotgun (WGS) entry which is preliminary data.</text>
</comment>
<protein>
    <submittedName>
        <fullName evidence="7">U4/U6 small nuclear ribonucleoprotein Prp3</fullName>
    </submittedName>
</protein>
<dbReference type="PANTHER" id="PTHR14212:SF0">
    <property type="entry name" value="U4_U6 SMALL NUCLEAR RIBONUCLEOPROTEIN PRP3"/>
    <property type="match status" value="1"/>
</dbReference>
<dbReference type="GO" id="GO:0000398">
    <property type="term" value="P:mRNA splicing, via spliceosome"/>
    <property type="evidence" value="ECO:0007669"/>
    <property type="project" value="InterPro"/>
</dbReference>
<proteinExistence type="predicted"/>
<reference evidence="7 8" key="1">
    <citation type="journal article" date="2018" name="Biotechnol. Adv.">
        <title>Improved genomic resources and new bioinformatic workflow for the carcinogenic parasite Clonorchis sinensis: Biotechnological implications.</title>
        <authorList>
            <person name="Wang D."/>
            <person name="Korhonen P.K."/>
            <person name="Gasser R.B."/>
            <person name="Young N.D."/>
        </authorList>
    </citation>
    <scope>NUCLEOTIDE SEQUENCE [LARGE SCALE GENOMIC DNA]</scope>
    <source>
        <strain evidence="7">Cs-k2</strain>
    </source>
</reference>
<gene>
    <name evidence="7" type="ORF">CSKR_112966</name>
</gene>
<evidence type="ECO:0000256" key="2">
    <source>
        <dbReference type="ARBA" id="ARBA00022664"/>
    </source>
</evidence>
<dbReference type="CDD" id="cd24162">
    <property type="entry name" value="Prp3_C"/>
    <property type="match status" value="1"/>
</dbReference>
<dbReference type="AlphaFoldDB" id="A0A3R7GNA4"/>
<dbReference type="InterPro" id="IPR010541">
    <property type="entry name" value="Prp3_C"/>
</dbReference>
<dbReference type="EMBL" id="NIRI02000042">
    <property type="protein sequence ID" value="KAG5448593.1"/>
    <property type="molecule type" value="Genomic_DNA"/>
</dbReference>
<dbReference type="Proteomes" id="UP000286415">
    <property type="component" value="Unassembled WGS sequence"/>
</dbReference>
<dbReference type="InParanoid" id="A0A3R7GNA4"/>
<dbReference type="GO" id="GO:0046540">
    <property type="term" value="C:U4/U6 x U5 tri-snRNP complex"/>
    <property type="evidence" value="ECO:0007669"/>
    <property type="project" value="InterPro"/>
</dbReference>
<sequence length="549" mass="61962">MEQLGFNAGPAATRITSGAVELTAAKIREMMASAQRTIAERKVQLGLGEGKSANGLNVPSGTIPDTETFDKLRRAAQLQAQIAARMNSGILSKYAVSAETETKKSKDIPNVIFDEEGKTIDATTGEEIQLTHYTPTLKANLRAQRAQQFKEVLQTTTQKKPQKNLTATAYFDPRLSMKAARRPKRQLSFYEPGKFIKLAQRMRTKQQLELLQQSVAQAVKRTGIASAAKLSTIQPKRVVDESEVPTLEWWDAYILKDGVTAYSALDDAAEEGLPTSVILNKAWITNLVEHPIKLKPPRELSKPPEIPLLLTKKERKKVRRQNRQEAQKERQEKVRLGLMPPPEPKVRLANLMRVLGSDAVQDPSKVEAYVRAQMESRKRAHEAANAARKLTKEQARYKRIKKIKEDTSQAVHVSVYRVKDFSNPSHRFKVETNANQLLMTGLVALHSDCNVVVVEGGPRQQRKFERLMLHRIKWHETKRGRDEGNQNANSAEPGCQLVWKGTVGQRAFDKVQFRACPTELFAREQFRKRDVEHYWDLCYSGAILEATGQ</sequence>
<evidence type="ECO:0000313" key="7">
    <source>
        <dbReference type="EMBL" id="KAG5448593.1"/>
    </source>
</evidence>
<dbReference type="Pfam" id="PF06544">
    <property type="entry name" value="Prp3_C"/>
    <property type="match status" value="1"/>
</dbReference>
<dbReference type="STRING" id="79923.A0A3R7GNA4"/>
<dbReference type="Pfam" id="PF08572">
    <property type="entry name" value="PRP3"/>
    <property type="match status" value="1"/>
</dbReference>
<evidence type="ECO:0000313" key="8">
    <source>
        <dbReference type="Proteomes" id="UP000286415"/>
    </source>
</evidence>